<dbReference type="InterPro" id="IPR039564">
    <property type="entry name" value="Peptidase_C39-like"/>
</dbReference>
<sequence length="282" mass="31551">MAKKKSNKMLSSIMVVALLLVVIVAFWQLVSKESNSIIVKEEGASDLFTSEVVNQDEEALVETEIIVSQLNNLRTYEPINILEFSRGVNQYKQTGFIPLFIYDMKPYRNQKIANVQQIEVPLLNQQDYRWAFDTYGDDSGRIIAANGCGIVSLAMIDSYFKGSITDPGEIAAWAGLDHYVTYAGSAFTLYPAFAEAYNYEVKEFYDFYEAMEEIQAGNPVVVAINPGYFSSVGHVMVIRAYEDGLVYINDPNDDGSSFASSIGHDEALMIDEGIAYWAFSEQ</sequence>
<feature type="domain" description="Peptidase C39-like" evidence="1">
    <location>
        <begin position="119"/>
        <end position="252"/>
    </location>
</feature>
<organism evidence="2 3">
    <name type="scientific">Fundicoccus ignavus</name>
    <dbReference type="NCBI Taxonomy" id="2664442"/>
    <lineage>
        <taxon>Bacteria</taxon>
        <taxon>Bacillati</taxon>
        <taxon>Bacillota</taxon>
        <taxon>Bacilli</taxon>
        <taxon>Lactobacillales</taxon>
        <taxon>Aerococcaceae</taxon>
        <taxon>Fundicoccus</taxon>
    </lineage>
</organism>
<gene>
    <name evidence="2" type="ORF">GIY09_02510</name>
</gene>
<evidence type="ECO:0000259" key="1">
    <source>
        <dbReference type="Pfam" id="PF13529"/>
    </source>
</evidence>
<reference evidence="2 3" key="1">
    <citation type="submission" date="2019-11" db="EMBL/GenBank/DDBJ databases">
        <title>Characterisation of Fundicoccus ignavus gen. nov. sp. nov., a novel genus of the family Aerococcaceae isolated from bulk tank milk.</title>
        <authorList>
            <person name="Siebert A."/>
            <person name="Huptas C."/>
            <person name="Wenning M."/>
            <person name="Scherer S."/>
            <person name="Doll E.V."/>
        </authorList>
    </citation>
    <scope>NUCLEOTIDE SEQUENCE [LARGE SCALE GENOMIC DNA]</scope>
    <source>
        <strain evidence="2 3">WS4759</strain>
    </source>
</reference>
<evidence type="ECO:0000313" key="2">
    <source>
        <dbReference type="EMBL" id="MRI84770.1"/>
    </source>
</evidence>
<dbReference type="Gene3D" id="3.90.70.10">
    <property type="entry name" value="Cysteine proteinases"/>
    <property type="match status" value="1"/>
</dbReference>
<dbReference type="RefSeq" id="WP_153863142.1">
    <property type="nucleotide sequence ID" value="NZ_WJQS01000002.1"/>
</dbReference>
<accession>A0A6I2GAI0</accession>
<proteinExistence type="predicted"/>
<dbReference type="EMBL" id="WJQS01000002">
    <property type="protein sequence ID" value="MRI84770.1"/>
    <property type="molecule type" value="Genomic_DNA"/>
</dbReference>
<keyword evidence="3" id="KW-1185">Reference proteome</keyword>
<name>A0A6I2GAI0_9LACT</name>
<evidence type="ECO:0000313" key="3">
    <source>
        <dbReference type="Proteomes" id="UP000430975"/>
    </source>
</evidence>
<dbReference type="Proteomes" id="UP000430975">
    <property type="component" value="Unassembled WGS sequence"/>
</dbReference>
<protein>
    <recommendedName>
        <fullName evidence="1">Peptidase C39-like domain-containing protein</fullName>
    </recommendedName>
</protein>
<dbReference type="Pfam" id="PF13529">
    <property type="entry name" value="Peptidase_C39_2"/>
    <property type="match status" value="1"/>
</dbReference>
<comment type="caution">
    <text evidence="2">The sequence shown here is derived from an EMBL/GenBank/DDBJ whole genome shotgun (WGS) entry which is preliminary data.</text>
</comment>
<dbReference type="AlphaFoldDB" id="A0A6I2GAI0"/>